<gene>
    <name evidence="2" type="ORF">DDF84_007685</name>
</gene>
<accession>A0A132HNX8</accession>
<dbReference type="PANTHER" id="PTHR43437:SF3">
    <property type="entry name" value="HYDROXYACYL-THIOESTER DEHYDRATASE TYPE 2, MITOCHONDRIAL"/>
    <property type="match status" value="1"/>
</dbReference>
<organism evidence="2 3">
    <name type="scientific">Cupriavidus metallidurans</name>
    <dbReference type="NCBI Taxonomy" id="119219"/>
    <lineage>
        <taxon>Bacteria</taxon>
        <taxon>Pseudomonadati</taxon>
        <taxon>Pseudomonadota</taxon>
        <taxon>Betaproteobacteria</taxon>
        <taxon>Burkholderiales</taxon>
        <taxon>Burkholderiaceae</taxon>
        <taxon>Cupriavidus</taxon>
    </lineage>
</organism>
<dbReference type="GO" id="GO:0004312">
    <property type="term" value="F:fatty acid synthase activity"/>
    <property type="evidence" value="ECO:0007669"/>
    <property type="project" value="InterPro"/>
</dbReference>
<dbReference type="FunFam" id="3.10.129.10:FF:000042">
    <property type="entry name" value="MaoC domain protein dehydratase"/>
    <property type="match status" value="1"/>
</dbReference>
<dbReference type="GO" id="GO:0005835">
    <property type="term" value="C:fatty acid synthase complex"/>
    <property type="evidence" value="ECO:0007669"/>
    <property type="project" value="InterPro"/>
</dbReference>
<proteinExistence type="predicted"/>
<dbReference type="OrthoDB" id="9800237at2"/>
<dbReference type="InterPro" id="IPR029069">
    <property type="entry name" value="HotDog_dom_sf"/>
</dbReference>
<dbReference type="GO" id="GO:0019171">
    <property type="term" value="F:(3R)-hydroxyacyl-[acyl-carrier-protein] dehydratase activity"/>
    <property type="evidence" value="ECO:0007669"/>
    <property type="project" value="TreeGrafter"/>
</dbReference>
<dbReference type="PRINTS" id="PR01483">
    <property type="entry name" value="FASYNTHASE"/>
</dbReference>
<dbReference type="CDD" id="cd03449">
    <property type="entry name" value="R_hydratase"/>
    <property type="match status" value="1"/>
</dbReference>
<dbReference type="Gene3D" id="3.10.129.10">
    <property type="entry name" value="Hotdog Thioesterase"/>
    <property type="match status" value="1"/>
</dbReference>
<keyword evidence="1" id="KW-0456">Lyase</keyword>
<protein>
    <submittedName>
        <fullName evidence="2">MaoC family dehydratase</fullName>
    </submittedName>
</protein>
<evidence type="ECO:0000313" key="3">
    <source>
        <dbReference type="Proteomes" id="UP000253772"/>
    </source>
</evidence>
<dbReference type="InterPro" id="IPR050965">
    <property type="entry name" value="UPF0336/Enoyl-CoA_hydratase"/>
</dbReference>
<dbReference type="InterPro" id="IPR002539">
    <property type="entry name" value="MaoC-like_dom"/>
</dbReference>
<dbReference type="Proteomes" id="UP000253772">
    <property type="component" value="Chromosome c1"/>
</dbReference>
<dbReference type="PANTHER" id="PTHR43437">
    <property type="entry name" value="HYDROXYACYL-THIOESTER DEHYDRATASE TYPE 2, MITOCHONDRIAL-RELATED"/>
    <property type="match status" value="1"/>
</dbReference>
<dbReference type="InterPro" id="IPR003965">
    <property type="entry name" value="Fatty_acid_synthase"/>
</dbReference>
<dbReference type="AlphaFoldDB" id="A0A132HNX8"/>
<sequence length="146" mass="15761">MNTLNGYDYEDLQLGMTASYAKTITETDIELFATASGDNNAIHLDEDFAKTTPFGGRIAHGMLTASVISAALASRLPGPGSIYLSQNLRFRAPVKPGETVNVTVTVTDLQPEKRRVALSTVCMVQDKVVVDGDALIMPTSAKRREQ</sequence>
<evidence type="ECO:0000313" key="2">
    <source>
        <dbReference type="EMBL" id="QBP09650.1"/>
    </source>
</evidence>
<dbReference type="EMBL" id="CP037900">
    <property type="protein sequence ID" value="QBP09650.1"/>
    <property type="molecule type" value="Genomic_DNA"/>
</dbReference>
<dbReference type="Pfam" id="PF01575">
    <property type="entry name" value="MaoC_dehydratas"/>
    <property type="match status" value="1"/>
</dbReference>
<reference evidence="2 3" key="1">
    <citation type="submission" date="2019-03" db="EMBL/GenBank/DDBJ databases">
        <title>Comparative insights into the high quality Complete genome sequence of highly metal resistant Cupriavidus metallidurans strain BS1 isolated from a gold-copper mine.</title>
        <authorList>
            <person name="Mazhar H.S."/>
            <person name="Rensing C."/>
        </authorList>
    </citation>
    <scope>NUCLEOTIDE SEQUENCE [LARGE SCALE GENOMIC DNA]</scope>
    <source>
        <strain evidence="2 3">BS1</strain>
    </source>
</reference>
<dbReference type="RefSeq" id="WP_017514865.1">
    <property type="nucleotide sequence ID" value="NZ_CP037900.1"/>
</dbReference>
<evidence type="ECO:0000256" key="1">
    <source>
        <dbReference type="ARBA" id="ARBA00023239"/>
    </source>
</evidence>
<dbReference type="SUPFAM" id="SSF54637">
    <property type="entry name" value="Thioesterase/thiol ester dehydrase-isomerase"/>
    <property type="match status" value="1"/>
</dbReference>
<name>A0A132HNX8_9BURK</name>
<dbReference type="GO" id="GO:0006633">
    <property type="term" value="P:fatty acid biosynthetic process"/>
    <property type="evidence" value="ECO:0007669"/>
    <property type="project" value="InterPro"/>
</dbReference>